<dbReference type="PROSITE" id="PS50999">
    <property type="entry name" value="COX2_TM"/>
    <property type="match status" value="1"/>
</dbReference>
<feature type="chain" id="PRO_5014904397" description="Cytochrome c oxidase subunit 2" evidence="18">
    <location>
        <begin position="24"/>
        <end position="272"/>
    </location>
</feature>
<dbReference type="Gene3D" id="1.10.287.90">
    <property type="match status" value="1"/>
</dbReference>
<dbReference type="RefSeq" id="WP_101252318.1">
    <property type="nucleotide sequence ID" value="NZ_PIUM01000026.1"/>
</dbReference>
<dbReference type="Pfam" id="PF02790">
    <property type="entry name" value="COX2_TM"/>
    <property type="match status" value="1"/>
</dbReference>
<evidence type="ECO:0000313" key="22">
    <source>
        <dbReference type="Proteomes" id="UP000233293"/>
    </source>
</evidence>
<keyword evidence="22" id="KW-1185">Reference proteome</keyword>
<dbReference type="InterPro" id="IPR036257">
    <property type="entry name" value="Cyt_c_oxidase_su2_TM_sf"/>
</dbReference>
<keyword evidence="4 15" id="KW-0813">Transport</keyword>
<dbReference type="InterPro" id="IPR001505">
    <property type="entry name" value="Copper_CuA"/>
</dbReference>
<dbReference type="CDD" id="cd13912">
    <property type="entry name" value="CcO_II_C"/>
    <property type="match status" value="1"/>
</dbReference>
<feature type="signal peptide" evidence="18">
    <location>
        <begin position="1"/>
        <end position="23"/>
    </location>
</feature>
<evidence type="ECO:0000256" key="3">
    <source>
        <dbReference type="ARBA" id="ARBA00007866"/>
    </source>
</evidence>
<dbReference type="PROSITE" id="PS00078">
    <property type="entry name" value="COX2"/>
    <property type="match status" value="1"/>
</dbReference>
<dbReference type="InterPro" id="IPR011759">
    <property type="entry name" value="Cyt_c_oxidase_su2_TM_dom"/>
</dbReference>
<dbReference type="InterPro" id="IPR034210">
    <property type="entry name" value="CcO_II_C"/>
</dbReference>
<dbReference type="Gene3D" id="2.60.40.420">
    <property type="entry name" value="Cupredoxins - blue copper proteins"/>
    <property type="match status" value="1"/>
</dbReference>
<evidence type="ECO:0000256" key="7">
    <source>
        <dbReference type="ARBA" id="ARBA00022723"/>
    </source>
</evidence>
<evidence type="ECO:0000256" key="8">
    <source>
        <dbReference type="ARBA" id="ARBA00022967"/>
    </source>
</evidence>
<keyword evidence="6 15" id="KW-0812">Transmembrane</keyword>
<name>A0A2N3PR16_9PROT</name>
<evidence type="ECO:0000256" key="11">
    <source>
        <dbReference type="ARBA" id="ARBA00023008"/>
    </source>
</evidence>
<evidence type="ECO:0000259" key="20">
    <source>
        <dbReference type="PROSITE" id="PS50999"/>
    </source>
</evidence>
<evidence type="ECO:0000313" key="21">
    <source>
        <dbReference type="EMBL" id="PKU22845.1"/>
    </source>
</evidence>
<dbReference type="InterPro" id="IPR002429">
    <property type="entry name" value="CcO_II-like_C"/>
</dbReference>
<keyword evidence="10 17" id="KW-1133">Transmembrane helix</keyword>
<dbReference type="EC" id="7.1.1.9" evidence="16"/>
<keyword evidence="7 16" id="KW-0479">Metal-binding</keyword>
<dbReference type="GO" id="GO:0005507">
    <property type="term" value="F:copper ion binding"/>
    <property type="evidence" value="ECO:0007669"/>
    <property type="project" value="InterPro"/>
</dbReference>
<keyword evidence="8" id="KW-1278">Translocase</keyword>
<evidence type="ECO:0000256" key="12">
    <source>
        <dbReference type="ARBA" id="ARBA00023136"/>
    </source>
</evidence>
<dbReference type="EMBL" id="PIUM01000026">
    <property type="protein sequence ID" value="PKU22845.1"/>
    <property type="molecule type" value="Genomic_DNA"/>
</dbReference>
<evidence type="ECO:0000256" key="1">
    <source>
        <dbReference type="ARBA" id="ARBA00001971"/>
    </source>
</evidence>
<dbReference type="Pfam" id="PF00116">
    <property type="entry name" value="COX2"/>
    <property type="match status" value="1"/>
</dbReference>
<evidence type="ECO:0000256" key="10">
    <source>
        <dbReference type="ARBA" id="ARBA00022989"/>
    </source>
</evidence>
<comment type="subcellular location">
    <subcellularLocation>
        <location evidence="15">Cell membrane</location>
        <topology evidence="15">Multi-pass membrane protein</topology>
    </subcellularLocation>
    <subcellularLocation>
        <location evidence="2">Membrane</location>
        <topology evidence="2">Multi-pass membrane protein</topology>
    </subcellularLocation>
</comment>
<evidence type="ECO:0000256" key="18">
    <source>
        <dbReference type="SAM" id="SignalP"/>
    </source>
</evidence>
<feature type="transmembrane region" description="Helical" evidence="17">
    <location>
        <begin position="47"/>
        <end position="71"/>
    </location>
</feature>
<dbReference type="GO" id="GO:0005886">
    <property type="term" value="C:plasma membrane"/>
    <property type="evidence" value="ECO:0007669"/>
    <property type="project" value="UniProtKB-SubCell"/>
</dbReference>
<dbReference type="InterPro" id="IPR045187">
    <property type="entry name" value="CcO_II"/>
</dbReference>
<feature type="domain" description="Cytochrome oxidase subunit II transmembrane region profile" evidence="20">
    <location>
        <begin position="25"/>
        <end position="120"/>
    </location>
</feature>
<dbReference type="FunFam" id="2.60.40.420:FF:000001">
    <property type="entry name" value="Cytochrome c oxidase subunit 2"/>
    <property type="match status" value="1"/>
</dbReference>
<dbReference type="PROSITE" id="PS50857">
    <property type="entry name" value="COX2_CUA"/>
    <property type="match status" value="1"/>
</dbReference>
<comment type="cofactor">
    <cofactor evidence="16">
        <name>Cu cation</name>
        <dbReference type="ChEBI" id="CHEBI:23378"/>
    </cofactor>
    <text evidence="16">Binds a copper A center.</text>
</comment>
<dbReference type="SUPFAM" id="SSF49503">
    <property type="entry name" value="Cupredoxins"/>
    <property type="match status" value="1"/>
</dbReference>
<comment type="similarity">
    <text evidence="3 15">Belongs to the cytochrome c oxidase subunit 2 family.</text>
</comment>
<protein>
    <recommendedName>
        <fullName evidence="16">Cytochrome c oxidase subunit 2</fullName>
        <ecNumber evidence="16">7.1.1.9</ecNumber>
    </recommendedName>
</protein>
<evidence type="ECO:0000256" key="4">
    <source>
        <dbReference type="ARBA" id="ARBA00022448"/>
    </source>
</evidence>
<evidence type="ECO:0000256" key="5">
    <source>
        <dbReference type="ARBA" id="ARBA00022660"/>
    </source>
</evidence>
<dbReference type="AlphaFoldDB" id="A0A2N3PR16"/>
<dbReference type="PRINTS" id="PR01166">
    <property type="entry name" value="CYCOXIDASEII"/>
</dbReference>
<evidence type="ECO:0000256" key="17">
    <source>
        <dbReference type="SAM" id="Phobius"/>
    </source>
</evidence>
<evidence type="ECO:0000256" key="6">
    <source>
        <dbReference type="ARBA" id="ARBA00022692"/>
    </source>
</evidence>
<accession>A0A2N3PR16</accession>
<proteinExistence type="inferred from homology"/>
<evidence type="ECO:0000256" key="16">
    <source>
        <dbReference type="RuleBase" id="RU004024"/>
    </source>
</evidence>
<keyword evidence="11 16" id="KW-0186">Copper</keyword>
<evidence type="ECO:0000256" key="9">
    <source>
        <dbReference type="ARBA" id="ARBA00022982"/>
    </source>
</evidence>
<keyword evidence="9 15" id="KW-0249">Electron transport</keyword>
<evidence type="ECO:0000256" key="13">
    <source>
        <dbReference type="ARBA" id="ARBA00024688"/>
    </source>
</evidence>
<dbReference type="InterPro" id="IPR014222">
    <property type="entry name" value="Cyt_c_oxidase_su2"/>
</dbReference>
<dbReference type="PANTHER" id="PTHR22888">
    <property type="entry name" value="CYTOCHROME C OXIDASE, SUBUNIT II"/>
    <property type="match status" value="1"/>
</dbReference>
<dbReference type="Proteomes" id="UP000233293">
    <property type="component" value="Unassembled WGS sequence"/>
</dbReference>
<keyword evidence="12 17" id="KW-0472">Membrane</keyword>
<keyword evidence="5 15" id="KW-0679">Respiratory chain</keyword>
<comment type="cofactor">
    <cofactor evidence="1">
        <name>heme</name>
        <dbReference type="ChEBI" id="CHEBI:30413"/>
    </cofactor>
</comment>
<evidence type="ECO:0000256" key="15">
    <source>
        <dbReference type="RuleBase" id="RU000456"/>
    </source>
</evidence>
<dbReference type="GO" id="GO:0042773">
    <property type="term" value="P:ATP synthesis coupled electron transport"/>
    <property type="evidence" value="ECO:0007669"/>
    <property type="project" value="TreeGrafter"/>
</dbReference>
<dbReference type="OrthoDB" id="9781261at2"/>
<gene>
    <name evidence="21" type="primary">coxB</name>
    <name evidence="21" type="ORF">CWS72_19520</name>
</gene>
<sequence length="272" mass="30315">MSRIVPATSVFSAAATLASPALADQPKAWGIWMQEAASPTMHQITTLNTTITVIILFVLAFVFVLLGYVVVRFHASRNPTPAKWEHNTPLEVAWTLIPVLILVVIAFPSFRLLYAMDRAKDADMTLKVTGHQWYWSYDYPDQSVSFDANMVQEGDLKPGEPRLLATDNHIVLPVDTTIRIQTTADDVIHSWSVPSLGVKIDAFPGRLNETWVKIERPGFYFGQCSQLCGINHGFMPIEVEAVTKEQFTAWIKNQGKRTSSADGRDRLANAAQ</sequence>
<reference evidence="22" key="1">
    <citation type="submission" date="2017-12" db="EMBL/GenBank/DDBJ databases">
        <title>Draft genome sequence of Telmatospirillum siberiense 26-4b1T, an acidotolerant peatland alphaproteobacterium potentially involved in sulfur cycling.</title>
        <authorList>
            <person name="Hausmann B."/>
            <person name="Pjevac P."/>
            <person name="Schreck K."/>
            <person name="Herbold C.W."/>
            <person name="Daims H."/>
            <person name="Wagner M."/>
            <person name="Pester M."/>
            <person name="Loy A."/>
        </authorList>
    </citation>
    <scope>NUCLEOTIDE SEQUENCE [LARGE SCALE GENOMIC DNA]</scope>
    <source>
        <strain evidence="22">26-4b1</strain>
    </source>
</reference>
<dbReference type="SUPFAM" id="SSF81464">
    <property type="entry name" value="Cytochrome c oxidase subunit II-like, transmembrane region"/>
    <property type="match status" value="1"/>
</dbReference>
<comment type="caution">
    <text evidence="21">The sequence shown here is derived from an EMBL/GenBank/DDBJ whole genome shotgun (WGS) entry which is preliminary data.</text>
</comment>
<feature type="transmembrane region" description="Helical" evidence="17">
    <location>
        <begin position="92"/>
        <end position="114"/>
    </location>
</feature>
<comment type="catalytic activity">
    <reaction evidence="14 16">
        <text>4 Fe(II)-[cytochrome c] + O2 + 8 H(+)(in) = 4 Fe(III)-[cytochrome c] + 2 H2O + 4 H(+)(out)</text>
        <dbReference type="Rhea" id="RHEA:11436"/>
        <dbReference type="Rhea" id="RHEA-COMP:10350"/>
        <dbReference type="Rhea" id="RHEA-COMP:14399"/>
        <dbReference type="ChEBI" id="CHEBI:15377"/>
        <dbReference type="ChEBI" id="CHEBI:15378"/>
        <dbReference type="ChEBI" id="CHEBI:15379"/>
        <dbReference type="ChEBI" id="CHEBI:29033"/>
        <dbReference type="ChEBI" id="CHEBI:29034"/>
        <dbReference type="EC" id="7.1.1.9"/>
    </reaction>
</comment>
<evidence type="ECO:0000256" key="14">
    <source>
        <dbReference type="ARBA" id="ARBA00047816"/>
    </source>
</evidence>
<dbReference type="InterPro" id="IPR008972">
    <property type="entry name" value="Cupredoxin"/>
</dbReference>
<dbReference type="GO" id="GO:0004129">
    <property type="term" value="F:cytochrome-c oxidase activity"/>
    <property type="evidence" value="ECO:0007669"/>
    <property type="project" value="UniProtKB-EC"/>
</dbReference>
<dbReference type="NCBIfam" id="TIGR02866">
    <property type="entry name" value="CoxB"/>
    <property type="match status" value="1"/>
</dbReference>
<dbReference type="GO" id="GO:0016491">
    <property type="term" value="F:oxidoreductase activity"/>
    <property type="evidence" value="ECO:0007669"/>
    <property type="project" value="InterPro"/>
</dbReference>
<evidence type="ECO:0000256" key="2">
    <source>
        <dbReference type="ARBA" id="ARBA00004141"/>
    </source>
</evidence>
<comment type="function">
    <text evidence="13 16">Subunits I and II form the functional core of the enzyme complex. Electrons originating in cytochrome c are transferred via heme a and Cu(A) to the binuclear center formed by heme a3 and Cu(B).</text>
</comment>
<feature type="domain" description="Cytochrome oxidase subunit II copper A binding" evidence="19">
    <location>
        <begin position="121"/>
        <end position="253"/>
    </location>
</feature>
<organism evidence="21 22">
    <name type="scientific">Telmatospirillum siberiense</name>
    <dbReference type="NCBI Taxonomy" id="382514"/>
    <lineage>
        <taxon>Bacteria</taxon>
        <taxon>Pseudomonadati</taxon>
        <taxon>Pseudomonadota</taxon>
        <taxon>Alphaproteobacteria</taxon>
        <taxon>Rhodospirillales</taxon>
        <taxon>Rhodospirillaceae</taxon>
        <taxon>Telmatospirillum</taxon>
    </lineage>
</organism>
<evidence type="ECO:0000259" key="19">
    <source>
        <dbReference type="PROSITE" id="PS50857"/>
    </source>
</evidence>
<dbReference type="PANTHER" id="PTHR22888:SF9">
    <property type="entry name" value="CYTOCHROME C OXIDASE SUBUNIT 2"/>
    <property type="match status" value="1"/>
</dbReference>
<keyword evidence="18" id="KW-0732">Signal</keyword>